<proteinExistence type="predicted"/>
<accession>A0A382PX96</accession>
<gene>
    <name evidence="3" type="ORF">METZ01_LOCUS330818</name>
</gene>
<dbReference type="EMBL" id="UINC01110451">
    <property type="protein sequence ID" value="SVC77964.1"/>
    <property type="molecule type" value="Genomic_DNA"/>
</dbReference>
<keyword evidence="1" id="KW-0407">Ion channel</keyword>
<dbReference type="SUPFAM" id="SSF51206">
    <property type="entry name" value="cAMP-binding domain-like"/>
    <property type="match status" value="1"/>
</dbReference>
<dbReference type="InterPro" id="IPR018490">
    <property type="entry name" value="cNMP-bd_dom_sf"/>
</dbReference>
<dbReference type="GO" id="GO:0005221">
    <property type="term" value="F:intracellularly cyclic nucleotide-activated monoatomic cation channel activity"/>
    <property type="evidence" value="ECO:0007669"/>
    <property type="project" value="InterPro"/>
</dbReference>
<keyword evidence="1" id="KW-0813">Transport</keyword>
<dbReference type="CDD" id="cd00038">
    <property type="entry name" value="CAP_ED"/>
    <property type="match status" value="1"/>
</dbReference>
<keyword evidence="1" id="KW-0406">Ion transport</keyword>
<protein>
    <recommendedName>
        <fullName evidence="2">Cyclic nucleotide-binding domain-containing protein</fullName>
    </recommendedName>
</protein>
<evidence type="ECO:0000259" key="2">
    <source>
        <dbReference type="PROSITE" id="PS50042"/>
    </source>
</evidence>
<name>A0A382PX96_9ZZZZ</name>
<sequence>VICAAGSQASEMFILLSGELAVKTQDGTQVATLSPVTTVGELGVLTNQERKATVETVGSSALLQITRTGFEKMLQANLAVQARVFRNIVEILADETVGDNGRMRDHVREQVEHEKRLREHRRRLELAIAMLVDGGIDRDQVMAKLDDRMLHEERIRILIVDAVAPTTSSSETDLLAVHWSPPA</sequence>
<dbReference type="Gene3D" id="2.60.120.10">
    <property type="entry name" value="Jelly Rolls"/>
    <property type="match status" value="1"/>
</dbReference>
<feature type="domain" description="Cyclic nucleotide-binding" evidence="2">
    <location>
        <begin position="1"/>
        <end position="91"/>
    </location>
</feature>
<dbReference type="AlphaFoldDB" id="A0A382PX96"/>
<dbReference type="Pfam" id="PF00027">
    <property type="entry name" value="cNMP_binding"/>
    <property type="match status" value="1"/>
</dbReference>
<evidence type="ECO:0000256" key="1">
    <source>
        <dbReference type="ARBA" id="ARBA00023286"/>
    </source>
</evidence>
<dbReference type="GO" id="GO:0044877">
    <property type="term" value="F:protein-containing complex binding"/>
    <property type="evidence" value="ECO:0007669"/>
    <property type="project" value="TreeGrafter"/>
</dbReference>
<dbReference type="InterPro" id="IPR014710">
    <property type="entry name" value="RmlC-like_jellyroll"/>
</dbReference>
<keyword evidence="1" id="KW-1071">Ligand-gated ion channel</keyword>
<dbReference type="InterPro" id="IPR000595">
    <property type="entry name" value="cNMP-bd_dom"/>
</dbReference>
<dbReference type="InterPro" id="IPR050866">
    <property type="entry name" value="CNG_cation_channel"/>
</dbReference>
<dbReference type="PANTHER" id="PTHR45638:SF11">
    <property type="entry name" value="CYCLIC NUCLEOTIDE-GATED CATION CHANNEL SUBUNIT A"/>
    <property type="match status" value="1"/>
</dbReference>
<evidence type="ECO:0000313" key="3">
    <source>
        <dbReference type="EMBL" id="SVC77964.1"/>
    </source>
</evidence>
<organism evidence="3">
    <name type="scientific">marine metagenome</name>
    <dbReference type="NCBI Taxonomy" id="408172"/>
    <lineage>
        <taxon>unclassified sequences</taxon>
        <taxon>metagenomes</taxon>
        <taxon>ecological metagenomes</taxon>
    </lineage>
</organism>
<reference evidence="3" key="1">
    <citation type="submission" date="2018-05" db="EMBL/GenBank/DDBJ databases">
        <authorList>
            <person name="Lanie J.A."/>
            <person name="Ng W.-L."/>
            <person name="Kazmierczak K.M."/>
            <person name="Andrzejewski T.M."/>
            <person name="Davidsen T.M."/>
            <person name="Wayne K.J."/>
            <person name="Tettelin H."/>
            <person name="Glass J.I."/>
            <person name="Rusch D."/>
            <person name="Podicherti R."/>
            <person name="Tsui H.-C.T."/>
            <person name="Winkler M.E."/>
        </authorList>
    </citation>
    <scope>NUCLEOTIDE SEQUENCE</scope>
</reference>
<dbReference type="PROSITE" id="PS50042">
    <property type="entry name" value="CNMP_BINDING_3"/>
    <property type="match status" value="1"/>
</dbReference>
<dbReference type="PANTHER" id="PTHR45638">
    <property type="entry name" value="CYCLIC NUCLEOTIDE-GATED CATION CHANNEL SUBUNIT A"/>
    <property type="match status" value="1"/>
</dbReference>
<feature type="non-terminal residue" evidence="3">
    <location>
        <position position="1"/>
    </location>
</feature>